<protein>
    <submittedName>
        <fullName evidence="6">RND family efflux transporter, MFP subunit</fullName>
    </submittedName>
</protein>
<dbReference type="Proteomes" id="UP000092713">
    <property type="component" value="Unassembled WGS sequence"/>
</dbReference>
<dbReference type="InterPro" id="IPR058647">
    <property type="entry name" value="BSH_CzcB-like"/>
</dbReference>
<evidence type="ECO:0000259" key="4">
    <source>
        <dbReference type="Pfam" id="PF25973"/>
    </source>
</evidence>
<gene>
    <name evidence="6" type="ORF">ASR47_102422</name>
</gene>
<evidence type="ECO:0000256" key="1">
    <source>
        <dbReference type="ARBA" id="ARBA00009477"/>
    </source>
</evidence>
<dbReference type="Gene3D" id="1.10.287.470">
    <property type="entry name" value="Helix hairpin bin"/>
    <property type="match status" value="1"/>
</dbReference>
<name>A0A1A7C5W5_9BURK</name>
<dbReference type="Pfam" id="PF25989">
    <property type="entry name" value="YknX_C"/>
    <property type="match status" value="1"/>
</dbReference>
<comment type="similarity">
    <text evidence="1">Belongs to the membrane fusion protein (MFP) (TC 8.A.1) family.</text>
</comment>
<evidence type="ECO:0000313" key="7">
    <source>
        <dbReference type="Proteomes" id="UP000092713"/>
    </source>
</evidence>
<evidence type="ECO:0000259" key="3">
    <source>
        <dbReference type="Pfam" id="PF25954"/>
    </source>
</evidence>
<dbReference type="GO" id="GO:0015562">
    <property type="term" value="F:efflux transmembrane transporter activity"/>
    <property type="evidence" value="ECO:0007669"/>
    <property type="project" value="TreeGrafter"/>
</dbReference>
<evidence type="ECO:0000256" key="2">
    <source>
        <dbReference type="SAM" id="Coils"/>
    </source>
</evidence>
<dbReference type="Gene3D" id="2.40.420.20">
    <property type="match status" value="1"/>
</dbReference>
<dbReference type="SUPFAM" id="SSF111369">
    <property type="entry name" value="HlyD-like secretion proteins"/>
    <property type="match status" value="1"/>
</dbReference>
<dbReference type="InterPro" id="IPR058637">
    <property type="entry name" value="YknX-like_C"/>
</dbReference>
<organism evidence="6 7">
    <name type="scientific">Janthinobacterium psychrotolerans</name>
    <dbReference type="NCBI Taxonomy" id="1747903"/>
    <lineage>
        <taxon>Bacteria</taxon>
        <taxon>Pseudomonadati</taxon>
        <taxon>Pseudomonadota</taxon>
        <taxon>Betaproteobacteria</taxon>
        <taxon>Burkholderiales</taxon>
        <taxon>Oxalobacteraceae</taxon>
        <taxon>Janthinobacterium</taxon>
    </lineage>
</organism>
<dbReference type="EMBL" id="LOCQ01000039">
    <property type="protein sequence ID" value="OBV41102.1"/>
    <property type="molecule type" value="Genomic_DNA"/>
</dbReference>
<dbReference type="OrthoDB" id="9806939at2"/>
<sequence>MLRKTLFVLAIASALAACGKESKDPGKGGGKDGKDGKTAAGAAARLIISPEDMLTIESNALASGPVITGSVQPERNADLRAEVSAVVIQVLKENGEAVKRGDILVKLDETSIRDSLNSAEEASRAASQVLEQAERMFQRMKTLRASGMTSTQALEDTEIRRNNAQSDLSAARSRAAQARQQLQRTLVRAPFDGIVSERKVSNGDTAQIGKELIRVIDPTSMRLEGLVSADKIGVVKVGQAVRFRINGYPGQDFLGKVRRVDPAANAVTRQVAVLVDFNDKTQPRVAGLYAEGRIEADSVSAVMIPDSALVKAGDQTYAWTVKDKALHKTVLRIGARDIRTGHWEVQSGLASGDTVLRTPGSTFKDGQQVELAVPKKLPAAAVASSASAPAVAKGN</sequence>
<dbReference type="PROSITE" id="PS51257">
    <property type="entry name" value="PROKAR_LIPOPROTEIN"/>
    <property type="match status" value="1"/>
</dbReference>
<proteinExistence type="inferred from homology"/>
<dbReference type="Pfam" id="PF25954">
    <property type="entry name" value="Beta-barrel_RND_2"/>
    <property type="match status" value="1"/>
</dbReference>
<comment type="caution">
    <text evidence="6">The sequence shown here is derived from an EMBL/GenBank/DDBJ whole genome shotgun (WGS) entry which is preliminary data.</text>
</comment>
<dbReference type="PANTHER" id="PTHR30469:SF15">
    <property type="entry name" value="HLYD FAMILY OF SECRETION PROTEINS"/>
    <property type="match status" value="1"/>
</dbReference>
<dbReference type="PATRIC" id="fig|1747903.4.peg.4769"/>
<dbReference type="PANTHER" id="PTHR30469">
    <property type="entry name" value="MULTIDRUG RESISTANCE PROTEIN MDTA"/>
    <property type="match status" value="1"/>
</dbReference>
<reference evidence="6 7" key="1">
    <citation type="submission" date="2016-04" db="EMBL/GenBank/DDBJ databases">
        <title>Draft genome sequence of Janthinobacterium psychrotolerans sp. nov., isolated from freshwater sediments in Denmark.</title>
        <authorList>
            <person name="Gong X."/>
            <person name="Skrivergaard S."/>
            <person name="Korsgaard B.S."/>
            <person name="Schreiber L."/>
            <person name="Marshall I.P."/>
            <person name="Finster K."/>
            <person name="Schramm A."/>
        </authorList>
    </citation>
    <scope>NUCLEOTIDE SEQUENCE [LARGE SCALE GENOMIC DNA]</scope>
    <source>
        <strain evidence="6 7">S3-2</strain>
    </source>
</reference>
<dbReference type="NCBIfam" id="TIGR01730">
    <property type="entry name" value="RND_mfp"/>
    <property type="match status" value="1"/>
</dbReference>
<accession>A0A1A7C5W5</accession>
<keyword evidence="7" id="KW-1185">Reference proteome</keyword>
<evidence type="ECO:0000259" key="5">
    <source>
        <dbReference type="Pfam" id="PF25989"/>
    </source>
</evidence>
<dbReference type="Gene3D" id="2.40.30.170">
    <property type="match status" value="1"/>
</dbReference>
<dbReference type="InterPro" id="IPR058792">
    <property type="entry name" value="Beta-barrel_RND_2"/>
</dbReference>
<dbReference type="STRING" id="1747903.ASR47_102422"/>
<dbReference type="InterPro" id="IPR006143">
    <property type="entry name" value="RND_pump_MFP"/>
</dbReference>
<dbReference type="Pfam" id="PF25973">
    <property type="entry name" value="BSH_CzcB"/>
    <property type="match status" value="1"/>
</dbReference>
<feature type="domain" description="CusB-like beta-barrel" evidence="3">
    <location>
        <begin position="231"/>
        <end position="296"/>
    </location>
</feature>
<dbReference type="GO" id="GO:1990281">
    <property type="term" value="C:efflux pump complex"/>
    <property type="evidence" value="ECO:0007669"/>
    <property type="project" value="TreeGrafter"/>
</dbReference>
<dbReference type="AlphaFoldDB" id="A0A1A7C5W5"/>
<evidence type="ECO:0000313" key="6">
    <source>
        <dbReference type="EMBL" id="OBV41102.1"/>
    </source>
</evidence>
<feature type="domain" description="YknX-like C-terminal permuted SH3-like" evidence="5">
    <location>
        <begin position="302"/>
        <end position="370"/>
    </location>
</feature>
<dbReference type="RefSeq" id="WP_065306288.1">
    <property type="nucleotide sequence ID" value="NZ_LOCQ01000039.1"/>
</dbReference>
<feature type="domain" description="CzcB-like barrel-sandwich hybrid" evidence="4">
    <location>
        <begin position="77"/>
        <end position="217"/>
    </location>
</feature>
<feature type="coiled-coil region" evidence="2">
    <location>
        <begin position="116"/>
        <end position="188"/>
    </location>
</feature>
<keyword evidence="2" id="KW-0175">Coiled coil</keyword>
<dbReference type="Gene3D" id="2.40.50.100">
    <property type="match status" value="1"/>
</dbReference>